<dbReference type="EMBL" id="NIVC01001541">
    <property type="protein sequence ID" value="PAA66691.1"/>
    <property type="molecule type" value="Genomic_DNA"/>
</dbReference>
<dbReference type="GO" id="GO:0006307">
    <property type="term" value="P:DNA alkylation repair"/>
    <property type="evidence" value="ECO:0007669"/>
    <property type="project" value="InterPro"/>
</dbReference>
<accession>A0A267EYW4</accession>
<sequence>MEVEINSKRCSRDTDSPPTVSTKKVNNRDSAGPVRRSEQQTMLSPSNAPLPETPPGTSKGERPPSKRGSLEIRKSEGVTTIIRLPKPDKSDSKSYNLSNNCNISYHSSALTKCDNQILKILVDEIQAKAFHHHTNGRPEARKIVWFGPEYTYGGTKISANDNWHPLVTSLATWLSVEYQLPVFNSCLINFYKDGSINIPWHSDDEVELGPNPTIASISIGAARDFHMRPKGSTNIAWSQRLASGSLLIMSGATQSHFQHAVLKDPKVKDLRVNLTFRLTRDGRIPEDLPVSDQANPCVLPVDSSITCDLDDEDSVRRRAELEAENLRRIRSRSNSSTGRKPSSQQPITQSSEQATQITKLDAQENNKQSTQRSDSAKPQQPATLSSNKQTNDTQQHTNTQQAHSATQQPSTKPKHQSSDTHTQKPNSYSLLQATNQQANTQSQQSSTHSQQSGTHTQQPDQASQQSAQAQQSSARNQQSKLTKISPVVFEMPVEAKNPIKFESFLKTNFPNIRIMSVKELYHSSGYLVFTNSPSDMNNLLTTTLKTNEINGHTVTRRLPSNRPLHQGDDRLRKPLKSPQVRSFIVKGVPLAVEAEELLEYLDENQAHLQFDGATRIISKASGQPTHLIRMFTKSRATYDTCLENGIRLGALKFRCEESHNLPPVKEIQCQRCQGLGHSESRCNAGFVCNKCAGAHFSGDCPKDTGFRCANCGGEHPAYSFKCQVVQHANERATENEHHRVQTLKLKLAQSRYLEPTQSLVETFGLPGPASYAEAVSQVPTLGPIAYKNKASKASDAAAAAATVQSAMPPTAVAAAPVQPALPITAAAAAAAQSTAPLDEAATKTKMPAMTNTDIAATSSAENGERGFTQGDVLEVVLGALNRIMEIEPGRLLTAWEASQLAIRVVTEVLTTFMNPRRVPAVRAGEAKATSVSGGRSEL</sequence>
<feature type="compositionally biased region" description="Low complexity" evidence="2">
    <location>
        <begin position="389"/>
        <end position="408"/>
    </location>
</feature>
<dbReference type="InterPro" id="IPR032854">
    <property type="entry name" value="ALKBH3"/>
</dbReference>
<organism evidence="4 5">
    <name type="scientific">Macrostomum lignano</name>
    <dbReference type="NCBI Taxonomy" id="282301"/>
    <lineage>
        <taxon>Eukaryota</taxon>
        <taxon>Metazoa</taxon>
        <taxon>Spiralia</taxon>
        <taxon>Lophotrochozoa</taxon>
        <taxon>Platyhelminthes</taxon>
        <taxon>Rhabditophora</taxon>
        <taxon>Macrostomorpha</taxon>
        <taxon>Macrostomida</taxon>
        <taxon>Macrostomidae</taxon>
        <taxon>Macrostomum</taxon>
    </lineage>
</organism>
<dbReference type="Pfam" id="PF13532">
    <property type="entry name" value="2OG-FeII_Oxy_2"/>
    <property type="match status" value="1"/>
</dbReference>
<protein>
    <recommendedName>
        <fullName evidence="3">Fe2OG dioxygenase domain-containing protein</fullName>
    </recommendedName>
</protein>
<dbReference type="InterPro" id="IPR037151">
    <property type="entry name" value="AlkB-like_sf"/>
</dbReference>
<dbReference type="Gene3D" id="2.60.120.590">
    <property type="entry name" value="Alpha-ketoglutarate-dependent dioxygenase AlkB-like"/>
    <property type="match status" value="1"/>
</dbReference>
<dbReference type="STRING" id="282301.A0A267EYW4"/>
<dbReference type="Proteomes" id="UP000215902">
    <property type="component" value="Unassembled WGS sequence"/>
</dbReference>
<gene>
    <name evidence="4" type="ORF">BOX15_Mlig014270g3</name>
</gene>
<dbReference type="PANTHER" id="PTHR31212">
    <property type="entry name" value="ALPHA-KETOGLUTARATE-DEPENDENT DIOXYGENASE ALKB HOMOLOG 3"/>
    <property type="match status" value="1"/>
</dbReference>
<dbReference type="SUPFAM" id="SSF51197">
    <property type="entry name" value="Clavaminate synthase-like"/>
    <property type="match status" value="1"/>
</dbReference>
<evidence type="ECO:0000259" key="3">
    <source>
        <dbReference type="PROSITE" id="PS51471"/>
    </source>
</evidence>
<dbReference type="InterPro" id="IPR027450">
    <property type="entry name" value="AlkB-like"/>
</dbReference>
<feature type="compositionally biased region" description="Basic and acidic residues" evidence="2">
    <location>
        <begin position="59"/>
        <end position="76"/>
    </location>
</feature>
<evidence type="ECO:0000256" key="1">
    <source>
        <dbReference type="ARBA" id="ARBA00001954"/>
    </source>
</evidence>
<keyword evidence="5" id="KW-1185">Reference proteome</keyword>
<feature type="region of interest" description="Disordered" evidence="2">
    <location>
        <begin position="1"/>
        <end position="95"/>
    </location>
</feature>
<name>A0A267EYW4_9PLAT</name>
<dbReference type="InterPro" id="IPR005123">
    <property type="entry name" value="Oxoglu/Fe-dep_dioxygenase_dom"/>
</dbReference>
<feature type="compositionally biased region" description="Polar residues" evidence="2">
    <location>
        <begin position="337"/>
        <end position="388"/>
    </location>
</feature>
<dbReference type="AlphaFoldDB" id="A0A267EYW4"/>
<comment type="cofactor">
    <cofactor evidence="1">
        <name>Fe(2+)</name>
        <dbReference type="ChEBI" id="CHEBI:29033"/>
    </cofactor>
</comment>
<feature type="domain" description="Fe2OG dioxygenase" evidence="3">
    <location>
        <begin position="182"/>
        <end position="280"/>
    </location>
</feature>
<reference evidence="4 5" key="1">
    <citation type="submission" date="2017-06" db="EMBL/GenBank/DDBJ databases">
        <title>A platform for efficient transgenesis in Macrostomum lignano, a flatworm model organism for stem cell research.</title>
        <authorList>
            <person name="Berezikov E."/>
        </authorList>
    </citation>
    <scope>NUCLEOTIDE SEQUENCE [LARGE SCALE GENOMIC DNA]</scope>
    <source>
        <strain evidence="4">DV1</strain>
        <tissue evidence="4">Whole organism</tissue>
    </source>
</reference>
<evidence type="ECO:0000313" key="4">
    <source>
        <dbReference type="EMBL" id="PAA66691.1"/>
    </source>
</evidence>
<dbReference type="GO" id="GO:0051213">
    <property type="term" value="F:dioxygenase activity"/>
    <property type="evidence" value="ECO:0007669"/>
    <property type="project" value="InterPro"/>
</dbReference>
<dbReference type="OrthoDB" id="445341at2759"/>
<feature type="region of interest" description="Disordered" evidence="2">
    <location>
        <begin position="326"/>
        <end position="480"/>
    </location>
</feature>
<dbReference type="PANTHER" id="PTHR31212:SF4">
    <property type="entry name" value="ALPHA-KETOGLUTARATE-DEPENDENT DIOXYGENASE ALKB HOMOLOG 3"/>
    <property type="match status" value="1"/>
</dbReference>
<evidence type="ECO:0000313" key="5">
    <source>
        <dbReference type="Proteomes" id="UP000215902"/>
    </source>
</evidence>
<proteinExistence type="predicted"/>
<feature type="compositionally biased region" description="Low complexity" evidence="2">
    <location>
        <begin position="432"/>
        <end position="479"/>
    </location>
</feature>
<evidence type="ECO:0000256" key="2">
    <source>
        <dbReference type="SAM" id="MobiDB-lite"/>
    </source>
</evidence>
<dbReference type="PROSITE" id="PS51471">
    <property type="entry name" value="FE2OG_OXY"/>
    <property type="match status" value="1"/>
</dbReference>
<comment type="caution">
    <text evidence="4">The sequence shown here is derived from an EMBL/GenBank/DDBJ whole genome shotgun (WGS) entry which is preliminary data.</text>
</comment>
<feature type="compositionally biased region" description="Basic and acidic residues" evidence="2">
    <location>
        <begin position="1"/>
        <end position="15"/>
    </location>
</feature>